<evidence type="ECO:0000256" key="1">
    <source>
        <dbReference type="SAM" id="Phobius"/>
    </source>
</evidence>
<gene>
    <name evidence="2" type="ORF">HUG17_7501</name>
</gene>
<keyword evidence="1" id="KW-0472">Membrane</keyword>
<reference evidence="2" key="1">
    <citation type="submission" date="2020-06" db="EMBL/GenBank/DDBJ databases">
        <authorList>
            <person name="Ji K."/>
            <person name="Li J."/>
        </authorList>
    </citation>
    <scope>NUCLEOTIDE SEQUENCE</scope>
    <source>
        <strain evidence="2">JKM2019</strain>
        <tissue evidence="2">Whole body</tissue>
    </source>
</reference>
<evidence type="ECO:0000313" key="2">
    <source>
        <dbReference type="EMBL" id="KAH7637295.1"/>
    </source>
</evidence>
<reference evidence="2" key="2">
    <citation type="journal article" date="2021" name="World Allergy Organ. J.">
        <title>Chromosome-level assembly of Dermatophagoides farinae genome and transcriptome reveals two novel allergens Der f 37 and Der f 39.</title>
        <authorList>
            <person name="Chen J."/>
            <person name="Cai Z."/>
            <person name="Fan D."/>
            <person name="Hu J."/>
            <person name="Hou Y."/>
            <person name="He Y."/>
            <person name="Zhang Z."/>
            <person name="Zhao Z."/>
            <person name="Gao P."/>
            <person name="Hu W."/>
            <person name="Sun J."/>
            <person name="Li J."/>
            <person name="Ji K."/>
        </authorList>
    </citation>
    <scope>NUCLEOTIDE SEQUENCE</scope>
    <source>
        <strain evidence="2">JKM2019</strain>
    </source>
</reference>
<feature type="transmembrane region" description="Helical" evidence="1">
    <location>
        <begin position="36"/>
        <end position="53"/>
    </location>
</feature>
<dbReference type="AlphaFoldDB" id="A0A9D4NT69"/>
<proteinExistence type="predicted"/>
<accession>A0A9D4NT69</accession>
<sequence length="191" mass="22960">MASVTFCIDMIYFHNEHRNGWYSTGMFYLVKSITEFIPIIAIILINAFIFDIYESIKPGIYVWIVIFFLLCSLAMQSICYSSPIQHLNYFYKFLANFSPLRFGFEGLLLLQYGFNRCHSDRKEIQIILHQFGIVNDEEYFYTCILMLVFNIIFHRFITFLVLMIKMNPYNNRRKRSERILRHHNDLITKKN</sequence>
<feature type="transmembrane region" description="Helical" evidence="1">
    <location>
        <begin position="60"/>
        <end position="83"/>
    </location>
</feature>
<organism evidence="2">
    <name type="scientific">Dermatophagoides farinae</name>
    <name type="common">American house dust mite</name>
    <dbReference type="NCBI Taxonomy" id="6954"/>
    <lineage>
        <taxon>Eukaryota</taxon>
        <taxon>Metazoa</taxon>
        <taxon>Ecdysozoa</taxon>
        <taxon>Arthropoda</taxon>
        <taxon>Chelicerata</taxon>
        <taxon>Arachnida</taxon>
        <taxon>Acari</taxon>
        <taxon>Acariformes</taxon>
        <taxon>Sarcoptiformes</taxon>
        <taxon>Astigmata</taxon>
        <taxon>Psoroptidia</taxon>
        <taxon>Analgoidea</taxon>
        <taxon>Pyroglyphidae</taxon>
        <taxon>Dermatophagoidinae</taxon>
        <taxon>Dermatophagoides</taxon>
    </lineage>
</organism>
<keyword evidence="1" id="KW-1133">Transmembrane helix</keyword>
<protein>
    <submittedName>
        <fullName evidence="2">Uncharacterized protein</fullName>
    </submittedName>
</protein>
<dbReference type="EMBL" id="SDOV01000009">
    <property type="protein sequence ID" value="KAH7637295.1"/>
    <property type="molecule type" value="Genomic_DNA"/>
</dbReference>
<keyword evidence="1" id="KW-0812">Transmembrane</keyword>
<feature type="transmembrane region" description="Helical" evidence="1">
    <location>
        <begin position="139"/>
        <end position="164"/>
    </location>
</feature>
<comment type="caution">
    <text evidence="2">The sequence shown here is derived from an EMBL/GenBank/DDBJ whole genome shotgun (WGS) entry which is preliminary data.</text>
</comment>
<name>A0A9D4NT69_DERFA</name>
<dbReference type="Proteomes" id="UP000828236">
    <property type="component" value="Unassembled WGS sequence"/>
</dbReference>